<dbReference type="Gene3D" id="3.30.70.360">
    <property type="match status" value="1"/>
</dbReference>
<keyword evidence="3" id="KW-0378">Hydrolase</keyword>
<evidence type="ECO:0000256" key="5">
    <source>
        <dbReference type="ARBA" id="ARBA00023285"/>
    </source>
</evidence>
<keyword evidence="2" id="KW-0479">Metal-binding</keyword>
<dbReference type="Gene3D" id="3.40.630.10">
    <property type="entry name" value="Zn peptidases"/>
    <property type="match status" value="1"/>
</dbReference>
<dbReference type="GO" id="GO:0008777">
    <property type="term" value="F:acetylornithine deacetylase activity"/>
    <property type="evidence" value="ECO:0007669"/>
    <property type="project" value="TreeGrafter"/>
</dbReference>
<keyword evidence="8" id="KW-1185">Reference proteome</keyword>
<accession>A0A1I2FU94</accession>
<dbReference type="Pfam" id="PF01546">
    <property type="entry name" value="Peptidase_M20"/>
    <property type="match status" value="1"/>
</dbReference>
<organism evidence="7 8">
    <name type="scientific">Sunxiuqinia elliptica</name>
    <dbReference type="NCBI Taxonomy" id="655355"/>
    <lineage>
        <taxon>Bacteria</taxon>
        <taxon>Pseudomonadati</taxon>
        <taxon>Bacteroidota</taxon>
        <taxon>Bacteroidia</taxon>
        <taxon>Marinilabiliales</taxon>
        <taxon>Prolixibacteraceae</taxon>
        <taxon>Sunxiuqinia</taxon>
    </lineage>
</organism>
<keyword evidence="4" id="KW-0862">Zinc</keyword>
<gene>
    <name evidence="7" type="ORF">SAMN05216283_102596</name>
</gene>
<dbReference type="CDD" id="cd05651">
    <property type="entry name" value="M20_ArgE_DapE-like"/>
    <property type="match status" value="1"/>
</dbReference>
<evidence type="ECO:0000256" key="2">
    <source>
        <dbReference type="ARBA" id="ARBA00022723"/>
    </source>
</evidence>
<comment type="cofactor">
    <cofactor evidence="1">
        <name>Zn(2+)</name>
        <dbReference type="ChEBI" id="CHEBI:29105"/>
    </cofactor>
</comment>
<dbReference type="InterPro" id="IPR011650">
    <property type="entry name" value="Peptidase_M20_dimer"/>
</dbReference>
<evidence type="ECO:0000313" key="7">
    <source>
        <dbReference type="EMBL" id="SFF08220.1"/>
    </source>
</evidence>
<feature type="domain" description="Peptidase M20 dimerisation" evidence="6">
    <location>
        <begin position="162"/>
        <end position="264"/>
    </location>
</feature>
<evidence type="ECO:0000256" key="3">
    <source>
        <dbReference type="ARBA" id="ARBA00022801"/>
    </source>
</evidence>
<proteinExistence type="predicted"/>
<dbReference type="PANTHER" id="PTHR43808">
    <property type="entry name" value="ACETYLORNITHINE DEACETYLASE"/>
    <property type="match status" value="1"/>
</dbReference>
<dbReference type="Pfam" id="PF07687">
    <property type="entry name" value="M20_dimer"/>
    <property type="match status" value="1"/>
</dbReference>
<keyword evidence="5" id="KW-0170">Cobalt</keyword>
<dbReference type="GO" id="GO:0046872">
    <property type="term" value="F:metal ion binding"/>
    <property type="evidence" value="ECO:0007669"/>
    <property type="project" value="UniProtKB-KW"/>
</dbReference>
<dbReference type="GO" id="GO:0006526">
    <property type="term" value="P:L-arginine biosynthetic process"/>
    <property type="evidence" value="ECO:0007669"/>
    <property type="project" value="TreeGrafter"/>
</dbReference>
<name>A0A1I2FU94_9BACT</name>
<dbReference type="RefSeq" id="WP_093919239.1">
    <property type="nucleotide sequence ID" value="NZ_FONW01000002.1"/>
</dbReference>
<reference evidence="7 8" key="1">
    <citation type="submission" date="2016-10" db="EMBL/GenBank/DDBJ databases">
        <authorList>
            <person name="de Groot N.N."/>
        </authorList>
    </citation>
    <scope>NUCLEOTIDE SEQUENCE [LARGE SCALE GENOMIC DNA]</scope>
    <source>
        <strain evidence="7 8">CGMCC 1.9156</strain>
    </source>
</reference>
<dbReference type="STRING" id="655355.SAMN05216283_102596"/>
<dbReference type="Proteomes" id="UP000198964">
    <property type="component" value="Unassembled WGS sequence"/>
</dbReference>
<sequence>MDAYIELLKQLIQTQSFSKEEEPAAELVRNVLRSHNIPFETKKNNTWARNQNWQEGLPVVLLNSHVDTVRPGKNWTKDPFGALLEGDYLYGLGSNDAGASLVTLLAVFIHFNSQDKLPYNLIYAASAEEEISGPNGMESLIDELGDIDLALVGEPTQMQMAIAEKGLMVLDCVAHGKTGHAARNEGESALYKGIEDIQKLRDYQFEKTSEVLGEVKLSITQINAGYQHNVVPDQCSFVVDVRTNEHYSNQKAFEIIDSLIGSEVKARSFRLNSSGIELDHPIVKRGMDLGLTYYGSPTTSDQAVMPFRSIKIGPGDSARSHTADEYILISELKEGFKTYVSLLDGLRLR</sequence>
<protein>
    <submittedName>
        <fullName evidence="7">Acetylornithine deacetylase</fullName>
    </submittedName>
</protein>
<dbReference type="InterPro" id="IPR001261">
    <property type="entry name" value="ArgE/DapE_CS"/>
</dbReference>
<dbReference type="PROSITE" id="PS00758">
    <property type="entry name" value="ARGE_DAPE_CPG2_1"/>
    <property type="match status" value="1"/>
</dbReference>
<evidence type="ECO:0000259" key="6">
    <source>
        <dbReference type="Pfam" id="PF07687"/>
    </source>
</evidence>
<dbReference type="InterPro" id="IPR002933">
    <property type="entry name" value="Peptidase_M20"/>
</dbReference>
<dbReference type="InterPro" id="IPR050072">
    <property type="entry name" value="Peptidase_M20A"/>
</dbReference>
<dbReference type="InterPro" id="IPR036264">
    <property type="entry name" value="Bact_exopeptidase_dim_dom"/>
</dbReference>
<dbReference type="EMBL" id="FONW01000002">
    <property type="protein sequence ID" value="SFF08220.1"/>
    <property type="molecule type" value="Genomic_DNA"/>
</dbReference>
<dbReference type="SUPFAM" id="SSF55031">
    <property type="entry name" value="Bacterial exopeptidase dimerisation domain"/>
    <property type="match status" value="1"/>
</dbReference>
<evidence type="ECO:0000256" key="4">
    <source>
        <dbReference type="ARBA" id="ARBA00022833"/>
    </source>
</evidence>
<evidence type="ECO:0000256" key="1">
    <source>
        <dbReference type="ARBA" id="ARBA00001947"/>
    </source>
</evidence>
<dbReference type="PANTHER" id="PTHR43808:SF31">
    <property type="entry name" value="N-ACETYL-L-CITRULLINE DEACETYLASE"/>
    <property type="match status" value="1"/>
</dbReference>
<dbReference type="SUPFAM" id="SSF53187">
    <property type="entry name" value="Zn-dependent exopeptidases"/>
    <property type="match status" value="1"/>
</dbReference>
<dbReference type="AlphaFoldDB" id="A0A1I2FU94"/>
<evidence type="ECO:0000313" key="8">
    <source>
        <dbReference type="Proteomes" id="UP000198964"/>
    </source>
</evidence>